<accession>A0A2X4YIH6</accession>
<proteinExistence type="predicted"/>
<evidence type="ECO:0008006" key="3">
    <source>
        <dbReference type="Google" id="ProtNLM"/>
    </source>
</evidence>
<keyword evidence="2" id="KW-1185">Reference proteome</keyword>
<reference evidence="1 2" key="1">
    <citation type="submission" date="2018-06" db="EMBL/GenBank/DDBJ databases">
        <authorList>
            <consortium name="Pathogen Informatics"/>
            <person name="Doyle S."/>
        </authorList>
    </citation>
    <scope>NUCLEOTIDE SEQUENCE [LARGE SCALE GENOMIC DNA]</scope>
    <source>
        <strain evidence="1 2">NCTC4824</strain>
    </source>
</reference>
<dbReference type="Proteomes" id="UP000249134">
    <property type="component" value="Chromosome 1"/>
</dbReference>
<dbReference type="AlphaFoldDB" id="A0A2X4YIH6"/>
<dbReference type="PROSITE" id="PS51257">
    <property type="entry name" value="PROKAR_LIPOPROTEIN"/>
    <property type="match status" value="1"/>
</dbReference>
<gene>
    <name evidence="1" type="ORF">NCTC4824_00322</name>
</gene>
<dbReference type="STRING" id="1348624.GCA_001591545_03827"/>
<evidence type="ECO:0000313" key="1">
    <source>
        <dbReference type="EMBL" id="SQI51575.1"/>
    </source>
</evidence>
<dbReference type="RefSeq" id="WP_111703370.1">
    <property type="nucleotide sequence ID" value="NZ_CBCSGM010000002.1"/>
</dbReference>
<name>A0A2X4YIH6_LEDLE</name>
<organism evidence="1 2">
    <name type="scientific">Lederbergia lenta</name>
    <name type="common">Bacillus lentus</name>
    <dbReference type="NCBI Taxonomy" id="1467"/>
    <lineage>
        <taxon>Bacteria</taxon>
        <taxon>Bacillati</taxon>
        <taxon>Bacillota</taxon>
        <taxon>Bacilli</taxon>
        <taxon>Bacillales</taxon>
        <taxon>Bacillaceae</taxon>
        <taxon>Lederbergia</taxon>
    </lineage>
</organism>
<dbReference type="EMBL" id="LS483476">
    <property type="protein sequence ID" value="SQI51575.1"/>
    <property type="molecule type" value="Genomic_DNA"/>
</dbReference>
<sequence length="474" mass="54190">MRRGSRLFPYLLCLIILSLFGCSNLDFNTEGMLIPPVNKKSAIQGTWQIEKFVSVKENVDEIEQYIGETAMFDEDVCMMGEEECIDPEYKIINVATADYFHNKYRMNTDQLQLSNERVDVITVTADHQILYEFIKIDDDTLLAYVAGGFLYLNKISDEVNGGVKQTIVKDNKVIVDSEKKKENEEKAGVLLGIRSANNTYQTLWISSENGNLNPILMNEQLLVPRKTGFWEVGRSSSRESIYAKPLTDHEKPSILSVENKNMLAGSPDSEILFVGNDYIGTEHKLKLKVLPIDNISVGKGIKLTNITTENAYETMLRSSEAFIASMDREEAQYIIQSPFEDNFTLERRSGHWIMKGRLYYEQPIGEKEYEDFDMNILVPSKLINYDELSIQWGEIKSSLPWMLDAYQSPLQDMALLTSKDSLSIYAMEDGRILEQPLREIALQEGDAIIMAEWAIGDYVDKWDEIVKESFNILE</sequence>
<evidence type="ECO:0000313" key="2">
    <source>
        <dbReference type="Proteomes" id="UP000249134"/>
    </source>
</evidence>
<protein>
    <recommendedName>
        <fullName evidence="3">Lipoprotein</fullName>
    </recommendedName>
</protein>
<dbReference type="KEGG" id="blen:NCTC4824_00322"/>